<evidence type="ECO:0000259" key="2">
    <source>
        <dbReference type="PROSITE" id="PS50835"/>
    </source>
</evidence>
<organism evidence="3 4">
    <name type="scientific">Lagenidium giganteum</name>
    <dbReference type="NCBI Taxonomy" id="4803"/>
    <lineage>
        <taxon>Eukaryota</taxon>
        <taxon>Sar</taxon>
        <taxon>Stramenopiles</taxon>
        <taxon>Oomycota</taxon>
        <taxon>Peronosporomycetes</taxon>
        <taxon>Pythiales</taxon>
        <taxon>Pythiaceae</taxon>
    </lineage>
</organism>
<reference evidence="3" key="1">
    <citation type="submission" date="2022-11" db="EMBL/GenBank/DDBJ databases">
        <authorList>
            <person name="Morgan W.R."/>
            <person name="Tartar A."/>
        </authorList>
    </citation>
    <scope>NUCLEOTIDE SEQUENCE</scope>
    <source>
        <strain evidence="3">ARSEF 373</strain>
    </source>
</reference>
<reference evidence="3" key="2">
    <citation type="journal article" date="2023" name="Microbiol Resour">
        <title>Decontamination and Annotation of the Draft Genome Sequence of the Oomycete Lagenidium giganteum ARSEF 373.</title>
        <authorList>
            <person name="Morgan W.R."/>
            <person name="Tartar A."/>
        </authorList>
    </citation>
    <scope>NUCLEOTIDE SEQUENCE</scope>
    <source>
        <strain evidence="3">ARSEF 373</strain>
    </source>
</reference>
<protein>
    <recommendedName>
        <fullName evidence="2">Ig-like domain-containing protein</fullName>
    </recommendedName>
</protein>
<evidence type="ECO:0000256" key="1">
    <source>
        <dbReference type="SAM" id="MobiDB-lite"/>
    </source>
</evidence>
<dbReference type="Proteomes" id="UP001146120">
    <property type="component" value="Unassembled WGS sequence"/>
</dbReference>
<name>A0AAV2YRH5_9STRA</name>
<proteinExistence type="predicted"/>
<dbReference type="AlphaFoldDB" id="A0AAV2YRH5"/>
<evidence type="ECO:0000313" key="4">
    <source>
        <dbReference type="Proteomes" id="UP001146120"/>
    </source>
</evidence>
<dbReference type="InterPro" id="IPR007110">
    <property type="entry name" value="Ig-like_dom"/>
</dbReference>
<gene>
    <name evidence="3" type="ORF">N0F65_003021</name>
</gene>
<evidence type="ECO:0000313" key="3">
    <source>
        <dbReference type="EMBL" id="DAZ97535.1"/>
    </source>
</evidence>
<keyword evidence="4" id="KW-1185">Reference proteome</keyword>
<sequence length="303" mass="34442">MKDMKTDTYTAPMVRQRLRKYLQDFALENGNESRVFVKKKGIARYIALQTAHMAKMFDAFLERDHDTNNVNYKLLRIMNDAFGHGQYLQLGNRNRKRTLRHPLLENEQYDTLMMALESFTDNNPRWRVISCVVIDKGLGDIRAEEGTARRTDSFVSVTCEEVSAAGDDKYQFSRWEKNRLRGAVAMMIKMPSKEKYKSVKNVMYAILPIGTTASAYHRCSVSHLGNNTNNREVGVVGVKLAENTMVVNHATALDECVVGIMIWQKELKRGGGEDVNEDENEDDADNFVIAKGTIEASEDEAEP</sequence>
<accession>A0AAV2YRH5</accession>
<dbReference type="Pfam" id="PF21056">
    <property type="entry name" value="ZSWIM1-3_RNaseH-like"/>
    <property type="match status" value="1"/>
</dbReference>
<feature type="region of interest" description="Disordered" evidence="1">
    <location>
        <begin position="270"/>
        <end position="303"/>
    </location>
</feature>
<feature type="domain" description="Ig-like" evidence="2">
    <location>
        <begin position="124"/>
        <end position="236"/>
    </location>
</feature>
<comment type="caution">
    <text evidence="3">The sequence shown here is derived from an EMBL/GenBank/DDBJ whole genome shotgun (WGS) entry which is preliminary data.</text>
</comment>
<dbReference type="InterPro" id="IPR048324">
    <property type="entry name" value="ZSWIM1-3_RNaseH-like"/>
</dbReference>
<dbReference type="EMBL" id="DAKRPA010000132">
    <property type="protein sequence ID" value="DAZ97535.1"/>
    <property type="molecule type" value="Genomic_DNA"/>
</dbReference>
<feature type="compositionally biased region" description="Acidic residues" evidence="1">
    <location>
        <begin position="274"/>
        <end position="285"/>
    </location>
</feature>
<dbReference type="PROSITE" id="PS50835">
    <property type="entry name" value="IG_LIKE"/>
    <property type="match status" value="1"/>
</dbReference>